<dbReference type="Proteomes" id="UP001549119">
    <property type="component" value="Unassembled WGS sequence"/>
</dbReference>
<sequence length="72" mass="7887">MNGHPLISIINGSGRRAYEAGKRRVRRRSDPVEATLVEETFGMIPATLAAERSPFTPLRAAEIPTQPDSVRA</sequence>
<dbReference type="RefSeq" id="WP_133250894.1">
    <property type="nucleotide sequence ID" value="NZ_BJXP01000060.1"/>
</dbReference>
<dbReference type="EMBL" id="JBEPNW010000002">
    <property type="protein sequence ID" value="MET3864964.1"/>
    <property type="molecule type" value="Genomic_DNA"/>
</dbReference>
<accession>A0ABV2NET5</accession>
<reference evidence="1 2" key="1">
    <citation type="submission" date="2024-06" db="EMBL/GenBank/DDBJ databases">
        <title>Genomics of switchgrass bacterial isolates.</title>
        <authorList>
            <person name="Shade A."/>
        </authorList>
    </citation>
    <scope>NUCLEOTIDE SEQUENCE [LARGE SCALE GENOMIC DNA]</scope>
    <source>
        <strain evidence="1 2">PvP084</strain>
    </source>
</reference>
<comment type="caution">
    <text evidence="1">The sequence shown here is derived from an EMBL/GenBank/DDBJ whole genome shotgun (WGS) entry which is preliminary data.</text>
</comment>
<dbReference type="GeneID" id="43529506"/>
<evidence type="ECO:0000313" key="1">
    <source>
        <dbReference type="EMBL" id="MET3864964.1"/>
    </source>
</evidence>
<name>A0ABV2NET5_9HYPH</name>
<organism evidence="1 2">
    <name type="scientific">Methylobacterium radiotolerans</name>
    <dbReference type="NCBI Taxonomy" id="31998"/>
    <lineage>
        <taxon>Bacteria</taxon>
        <taxon>Pseudomonadati</taxon>
        <taxon>Pseudomonadota</taxon>
        <taxon>Alphaproteobacteria</taxon>
        <taxon>Hyphomicrobiales</taxon>
        <taxon>Methylobacteriaceae</taxon>
        <taxon>Methylobacterium</taxon>
    </lineage>
</organism>
<keyword evidence="2" id="KW-1185">Reference proteome</keyword>
<proteinExistence type="predicted"/>
<protein>
    <submittedName>
        <fullName evidence="1">Uncharacterized protein</fullName>
    </submittedName>
</protein>
<evidence type="ECO:0000313" key="2">
    <source>
        <dbReference type="Proteomes" id="UP001549119"/>
    </source>
</evidence>
<gene>
    <name evidence="1" type="ORF">ABIC20_002273</name>
</gene>